<protein>
    <submittedName>
        <fullName evidence="3">Uncharacterized protein</fullName>
    </submittedName>
</protein>
<dbReference type="AlphaFoldDB" id="A0A9J6ET07"/>
<keyword evidence="1" id="KW-0175">Coiled coil</keyword>
<sequence>MPRLHRTTPAALRRLRSSGTATIYRLTFVMDVELSAIVLMFARHRRRKCAAVVLSMMPGTITNASRHVPCAGGHMMADKFGQYQFQVLYWVRRRRLRRKAAKKRRQHQEGLTPRHSSVALTSRMRSPSPAVERSRSCSKGVTRSKKHAHSKRRHSKGRSHSRLRFQEAPKTWADRGKPSLAQLPAQVTHVALPEQKEDPRLAFLLQENANLKAQLQQMRVQFEALKNTAQVPVWSSLVEPRLDKRKMGTEKEVVAASDPDVLGAIKDIQKVVPMQADRFELVACTVDMIESRLATGGNFFVLVMPVSSFPLRAPESLGSDHFILAVLQETRAAPPKEYRVTDWEKFRKRRKVDETEYATLEELFSRHAEDALLATKTVQTELQTFYKNWPKGGQKAVQMDRQKPSGCLRNCDRALPLMLVVRKHGKMGLAPDPQVLGSSAGCSGCISDGAEMLGATQACTYTLATSRSAAVEQGGGERKTHGRLDSFDAGLGLRSHEEILTRPFERCQVRKNLRGEPFDQRRRRLPVNALTMRGPGGR</sequence>
<comment type="caution">
    <text evidence="3">The sequence shown here is derived from an EMBL/GenBank/DDBJ whole genome shotgun (WGS) entry which is preliminary data.</text>
</comment>
<feature type="compositionally biased region" description="Basic and acidic residues" evidence="2">
    <location>
        <begin position="164"/>
        <end position="175"/>
    </location>
</feature>
<reference evidence="3" key="2">
    <citation type="submission" date="2021-09" db="EMBL/GenBank/DDBJ databases">
        <authorList>
            <person name="Jia N."/>
            <person name="Wang J."/>
            <person name="Shi W."/>
            <person name="Du L."/>
            <person name="Sun Y."/>
            <person name="Zhan W."/>
            <person name="Jiang J."/>
            <person name="Wang Q."/>
            <person name="Zhang B."/>
            <person name="Ji P."/>
            <person name="Sakyi L.B."/>
            <person name="Cui X."/>
            <person name="Yuan T."/>
            <person name="Jiang B."/>
            <person name="Yang W."/>
            <person name="Lam T.T.-Y."/>
            <person name="Chang Q."/>
            <person name="Ding S."/>
            <person name="Wang X."/>
            <person name="Zhu J."/>
            <person name="Ruan X."/>
            <person name="Zhao L."/>
            <person name="Wei J."/>
            <person name="Que T."/>
            <person name="Du C."/>
            <person name="Cheng J."/>
            <person name="Dai P."/>
            <person name="Han X."/>
            <person name="Huang E."/>
            <person name="Gao Y."/>
            <person name="Liu J."/>
            <person name="Shao H."/>
            <person name="Ye R."/>
            <person name="Li L."/>
            <person name="Wei W."/>
            <person name="Wang X."/>
            <person name="Wang C."/>
            <person name="Huo Q."/>
            <person name="Li W."/>
            <person name="Guo W."/>
            <person name="Chen H."/>
            <person name="Chen S."/>
            <person name="Zhou L."/>
            <person name="Zhou L."/>
            <person name="Ni X."/>
            <person name="Tian J."/>
            <person name="Zhou Y."/>
            <person name="Sheng Y."/>
            <person name="Liu T."/>
            <person name="Pan Y."/>
            <person name="Xia L."/>
            <person name="Li J."/>
            <person name="Zhao F."/>
            <person name="Cao W."/>
        </authorList>
    </citation>
    <scope>NUCLEOTIDE SEQUENCE</scope>
    <source>
        <strain evidence="3">Rmic-2018</strain>
        <tissue evidence="3">Larvae</tissue>
    </source>
</reference>
<feature type="region of interest" description="Disordered" evidence="2">
    <location>
        <begin position="99"/>
        <end position="175"/>
    </location>
</feature>
<name>A0A9J6ET07_RHIMP</name>
<gene>
    <name evidence="3" type="ORF">HPB51_013447</name>
</gene>
<evidence type="ECO:0000256" key="2">
    <source>
        <dbReference type="SAM" id="MobiDB-lite"/>
    </source>
</evidence>
<feature type="compositionally biased region" description="Basic residues" evidence="2">
    <location>
        <begin position="142"/>
        <end position="163"/>
    </location>
</feature>
<evidence type="ECO:0000256" key="1">
    <source>
        <dbReference type="SAM" id="Coils"/>
    </source>
</evidence>
<evidence type="ECO:0000313" key="3">
    <source>
        <dbReference type="EMBL" id="KAH8037561.1"/>
    </source>
</evidence>
<evidence type="ECO:0000313" key="4">
    <source>
        <dbReference type="Proteomes" id="UP000821866"/>
    </source>
</evidence>
<feature type="coiled-coil region" evidence="1">
    <location>
        <begin position="201"/>
        <end position="228"/>
    </location>
</feature>
<dbReference type="Proteomes" id="UP000821866">
    <property type="component" value="Chromosome 10"/>
</dbReference>
<reference evidence="3" key="1">
    <citation type="journal article" date="2020" name="Cell">
        <title>Large-Scale Comparative Analyses of Tick Genomes Elucidate Their Genetic Diversity and Vector Capacities.</title>
        <authorList>
            <consortium name="Tick Genome and Microbiome Consortium (TIGMIC)"/>
            <person name="Jia N."/>
            <person name="Wang J."/>
            <person name="Shi W."/>
            <person name="Du L."/>
            <person name="Sun Y."/>
            <person name="Zhan W."/>
            <person name="Jiang J.F."/>
            <person name="Wang Q."/>
            <person name="Zhang B."/>
            <person name="Ji P."/>
            <person name="Bell-Sakyi L."/>
            <person name="Cui X.M."/>
            <person name="Yuan T.T."/>
            <person name="Jiang B.G."/>
            <person name="Yang W.F."/>
            <person name="Lam T.T."/>
            <person name="Chang Q.C."/>
            <person name="Ding S.J."/>
            <person name="Wang X.J."/>
            <person name="Zhu J.G."/>
            <person name="Ruan X.D."/>
            <person name="Zhao L."/>
            <person name="Wei J.T."/>
            <person name="Ye R.Z."/>
            <person name="Que T.C."/>
            <person name="Du C.H."/>
            <person name="Zhou Y.H."/>
            <person name="Cheng J.X."/>
            <person name="Dai P.F."/>
            <person name="Guo W.B."/>
            <person name="Han X.H."/>
            <person name="Huang E.J."/>
            <person name="Li L.F."/>
            <person name="Wei W."/>
            <person name="Gao Y.C."/>
            <person name="Liu J.Z."/>
            <person name="Shao H.Z."/>
            <person name="Wang X."/>
            <person name="Wang C.C."/>
            <person name="Yang T.C."/>
            <person name="Huo Q.B."/>
            <person name="Li W."/>
            <person name="Chen H.Y."/>
            <person name="Chen S.E."/>
            <person name="Zhou L.G."/>
            <person name="Ni X.B."/>
            <person name="Tian J.H."/>
            <person name="Sheng Y."/>
            <person name="Liu T."/>
            <person name="Pan Y.S."/>
            <person name="Xia L.Y."/>
            <person name="Li J."/>
            <person name="Zhao F."/>
            <person name="Cao W.C."/>
        </authorList>
    </citation>
    <scope>NUCLEOTIDE SEQUENCE</scope>
    <source>
        <strain evidence="3">Rmic-2018</strain>
    </source>
</reference>
<organism evidence="3 4">
    <name type="scientific">Rhipicephalus microplus</name>
    <name type="common">Cattle tick</name>
    <name type="synonym">Boophilus microplus</name>
    <dbReference type="NCBI Taxonomy" id="6941"/>
    <lineage>
        <taxon>Eukaryota</taxon>
        <taxon>Metazoa</taxon>
        <taxon>Ecdysozoa</taxon>
        <taxon>Arthropoda</taxon>
        <taxon>Chelicerata</taxon>
        <taxon>Arachnida</taxon>
        <taxon>Acari</taxon>
        <taxon>Parasitiformes</taxon>
        <taxon>Ixodida</taxon>
        <taxon>Ixodoidea</taxon>
        <taxon>Ixodidae</taxon>
        <taxon>Rhipicephalinae</taxon>
        <taxon>Rhipicephalus</taxon>
        <taxon>Boophilus</taxon>
    </lineage>
</organism>
<feature type="compositionally biased region" description="Polar residues" evidence="2">
    <location>
        <begin position="114"/>
        <end position="125"/>
    </location>
</feature>
<accession>A0A9J6ET07</accession>
<proteinExistence type="predicted"/>
<dbReference type="EMBL" id="JABSTU010000002">
    <property type="protein sequence ID" value="KAH8037561.1"/>
    <property type="molecule type" value="Genomic_DNA"/>
</dbReference>
<keyword evidence="4" id="KW-1185">Reference proteome</keyword>